<evidence type="ECO:0000313" key="19">
    <source>
        <dbReference type="EMBL" id="ASK64002.1"/>
    </source>
</evidence>
<dbReference type="KEGG" id="vil:CFK37_18495"/>
<dbReference type="GO" id="GO:0004252">
    <property type="term" value="F:serine-type endopeptidase activity"/>
    <property type="evidence" value="ECO:0007669"/>
    <property type="project" value="UniProtKB-UniRule"/>
</dbReference>
<dbReference type="RefSeq" id="WP_089063260.1">
    <property type="nucleotide sequence ID" value="NZ_CP022315.1"/>
</dbReference>
<keyword evidence="7 15" id="KW-0732">Signal</keyword>
<keyword evidence="8" id="KW-0677">Repeat</keyword>
<dbReference type="AlphaFoldDB" id="A0A220U7Q0"/>
<feature type="signal peptide" evidence="15">
    <location>
        <begin position="1"/>
        <end position="31"/>
    </location>
</feature>
<dbReference type="PANTHER" id="PTHR43806:SF11">
    <property type="entry name" value="CEREVISIN-RELATED"/>
    <property type="match status" value="1"/>
</dbReference>
<dbReference type="InterPro" id="IPR023827">
    <property type="entry name" value="Peptidase_S8_Asp-AS"/>
</dbReference>
<dbReference type="CDD" id="cd07475">
    <property type="entry name" value="Peptidases_S8_C5a_Peptidase"/>
    <property type="match status" value="1"/>
</dbReference>
<dbReference type="Pfam" id="PF22888">
    <property type="entry name" value="FIMAH"/>
    <property type="match status" value="1"/>
</dbReference>
<evidence type="ECO:0008006" key="21">
    <source>
        <dbReference type="Google" id="ProtNLM"/>
    </source>
</evidence>
<evidence type="ECO:0000256" key="13">
    <source>
        <dbReference type="PROSITE-ProRule" id="PRU01240"/>
    </source>
</evidence>
<dbReference type="SUPFAM" id="SSF52743">
    <property type="entry name" value="Subtilisin-like"/>
    <property type="match status" value="1"/>
</dbReference>
<evidence type="ECO:0000256" key="4">
    <source>
        <dbReference type="ARBA" id="ARBA00022512"/>
    </source>
</evidence>
<dbReference type="Gene3D" id="3.50.30.30">
    <property type="match status" value="1"/>
</dbReference>
<evidence type="ECO:0000256" key="2">
    <source>
        <dbReference type="ARBA" id="ARBA00004613"/>
    </source>
</evidence>
<evidence type="ECO:0000259" key="18">
    <source>
        <dbReference type="Pfam" id="PF22888"/>
    </source>
</evidence>
<name>A0A220U7Q0_9BACI</name>
<keyword evidence="10 13" id="KW-0720">Serine protease</keyword>
<feature type="active site" description="Charge relay system" evidence="12 13">
    <location>
        <position position="264"/>
    </location>
</feature>
<evidence type="ECO:0000256" key="14">
    <source>
        <dbReference type="RuleBase" id="RU003355"/>
    </source>
</evidence>
<keyword evidence="20" id="KW-1185">Reference proteome</keyword>
<dbReference type="InterPro" id="IPR050131">
    <property type="entry name" value="Peptidase_S8_subtilisin-like"/>
</dbReference>
<proteinExistence type="inferred from homology"/>
<evidence type="ECO:0000256" key="3">
    <source>
        <dbReference type="ARBA" id="ARBA00011073"/>
    </source>
</evidence>
<evidence type="ECO:0000256" key="15">
    <source>
        <dbReference type="SAM" id="SignalP"/>
    </source>
</evidence>
<dbReference type="InterPro" id="IPR000209">
    <property type="entry name" value="Peptidase_S8/S53_dom"/>
</dbReference>
<gene>
    <name evidence="19" type="ORF">CFK37_18495</name>
</gene>
<evidence type="ECO:0000256" key="1">
    <source>
        <dbReference type="ARBA" id="ARBA00001913"/>
    </source>
</evidence>
<keyword evidence="4" id="KW-0134">Cell wall</keyword>
<dbReference type="PANTHER" id="PTHR43806">
    <property type="entry name" value="PEPTIDASE S8"/>
    <property type="match status" value="1"/>
</dbReference>
<evidence type="ECO:0000256" key="8">
    <source>
        <dbReference type="ARBA" id="ARBA00022737"/>
    </source>
</evidence>
<evidence type="ECO:0000259" key="17">
    <source>
        <dbReference type="Pfam" id="PF02225"/>
    </source>
</evidence>
<dbReference type="InterPro" id="IPR036852">
    <property type="entry name" value="Peptidase_S8/S53_dom_sf"/>
</dbReference>
<reference evidence="19 20" key="1">
    <citation type="submission" date="2017-07" db="EMBL/GenBank/DDBJ databases">
        <title>Virgibacillus sp. LM2416.</title>
        <authorList>
            <person name="Tak E.J."/>
            <person name="Bae J.-W."/>
        </authorList>
    </citation>
    <scope>NUCLEOTIDE SEQUENCE [LARGE SCALE GENOMIC DNA]</scope>
    <source>
        <strain evidence="19 20">LM2416</strain>
    </source>
</reference>
<dbReference type="Gene3D" id="3.40.50.200">
    <property type="entry name" value="Peptidase S8/S53 domain"/>
    <property type="match status" value="1"/>
</dbReference>
<evidence type="ECO:0000313" key="20">
    <source>
        <dbReference type="Proteomes" id="UP000198312"/>
    </source>
</evidence>
<dbReference type="InterPro" id="IPR023828">
    <property type="entry name" value="Peptidase_S8_Ser-AS"/>
</dbReference>
<organism evidence="19 20">
    <name type="scientific">Virgibacillus phasianinus</name>
    <dbReference type="NCBI Taxonomy" id="2017483"/>
    <lineage>
        <taxon>Bacteria</taxon>
        <taxon>Bacillati</taxon>
        <taxon>Bacillota</taxon>
        <taxon>Bacilli</taxon>
        <taxon>Bacillales</taxon>
        <taxon>Bacillaceae</taxon>
        <taxon>Virgibacillus</taxon>
    </lineage>
</organism>
<keyword evidence="9 13" id="KW-0378">Hydrolase</keyword>
<dbReference type="InterPro" id="IPR003137">
    <property type="entry name" value="PA_domain"/>
</dbReference>
<dbReference type="EMBL" id="CP022315">
    <property type="protein sequence ID" value="ASK64002.1"/>
    <property type="molecule type" value="Genomic_DNA"/>
</dbReference>
<dbReference type="GO" id="GO:0005576">
    <property type="term" value="C:extracellular region"/>
    <property type="evidence" value="ECO:0007669"/>
    <property type="project" value="UniProtKB-SubCell"/>
</dbReference>
<dbReference type="Proteomes" id="UP000198312">
    <property type="component" value="Chromosome"/>
</dbReference>
<dbReference type="SUPFAM" id="SSF52025">
    <property type="entry name" value="PA domain"/>
    <property type="match status" value="1"/>
</dbReference>
<dbReference type="PRINTS" id="PR00723">
    <property type="entry name" value="SUBTILISIN"/>
</dbReference>
<evidence type="ECO:0000256" key="6">
    <source>
        <dbReference type="ARBA" id="ARBA00022670"/>
    </source>
</evidence>
<feature type="chain" id="PRO_5012171559" description="Lactocepin" evidence="15">
    <location>
        <begin position="32"/>
        <end position="1251"/>
    </location>
</feature>
<evidence type="ECO:0000256" key="7">
    <source>
        <dbReference type="ARBA" id="ARBA00022729"/>
    </source>
</evidence>
<keyword evidence="5" id="KW-0964">Secreted</keyword>
<keyword evidence="6 13" id="KW-0645">Protease</keyword>
<evidence type="ECO:0000256" key="12">
    <source>
        <dbReference type="PIRSR" id="PIRSR615500-1"/>
    </source>
</evidence>
<evidence type="ECO:0000259" key="16">
    <source>
        <dbReference type="Pfam" id="PF00082"/>
    </source>
</evidence>
<comment type="subcellular location">
    <subcellularLocation>
        <location evidence="2">Secreted</location>
    </subcellularLocation>
</comment>
<evidence type="ECO:0000256" key="10">
    <source>
        <dbReference type="ARBA" id="ARBA00022825"/>
    </source>
</evidence>
<feature type="active site" description="Charge relay system" evidence="12 13">
    <location>
        <position position="199"/>
    </location>
</feature>
<evidence type="ECO:0000256" key="11">
    <source>
        <dbReference type="ARBA" id="ARBA00022837"/>
    </source>
</evidence>
<feature type="domain" description="FIMAH" evidence="18">
    <location>
        <begin position="1168"/>
        <end position="1248"/>
    </location>
</feature>
<dbReference type="InterPro" id="IPR046450">
    <property type="entry name" value="PA_dom_sf"/>
</dbReference>
<dbReference type="PROSITE" id="PS00137">
    <property type="entry name" value="SUBTILASE_HIS"/>
    <property type="match status" value="1"/>
</dbReference>
<comment type="cofactor">
    <cofactor evidence="1">
        <name>Ca(2+)</name>
        <dbReference type="ChEBI" id="CHEBI:29108"/>
    </cofactor>
</comment>
<protein>
    <recommendedName>
        <fullName evidence="21">Lactocepin</fullName>
    </recommendedName>
</protein>
<dbReference type="InterPro" id="IPR034216">
    <property type="entry name" value="C5a_Peptidase"/>
</dbReference>
<keyword evidence="11" id="KW-0106">Calcium</keyword>
<feature type="domain" description="PA" evidence="17">
    <location>
        <begin position="439"/>
        <end position="522"/>
    </location>
</feature>
<comment type="similarity">
    <text evidence="3 13 14">Belongs to the peptidase S8 family.</text>
</comment>
<dbReference type="Gene3D" id="2.60.40.1710">
    <property type="entry name" value="Subtilisin-like superfamily"/>
    <property type="match status" value="1"/>
</dbReference>
<evidence type="ECO:0000256" key="5">
    <source>
        <dbReference type="ARBA" id="ARBA00022525"/>
    </source>
</evidence>
<feature type="domain" description="Peptidase S8/S53" evidence="16">
    <location>
        <begin position="190"/>
        <end position="655"/>
    </location>
</feature>
<dbReference type="OrthoDB" id="9798386at2"/>
<dbReference type="Pfam" id="PF00082">
    <property type="entry name" value="Peptidase_S8"/>
    <property type="match status" value="1"/>
</dbReference>
<dbReference type="Pfam" id="PF02225">
    <property type="entry name" value="PA"/>
    <property type="match status" value="1"/>
</dbReference>
<feature type="active site" description="Charge relay system" evidence="12 13">
    <location>
        <position position="593"/>
    </location>
</feature>
<accession>A0A220U7Q0</accession>
<evidence type="ECO:0000256" key="9">
    <source>
        <dbReference type="ARBA" id="ARBA00022801"/>
    </source>
</evidence>
<dbReference type="PROSITE" id="PS51892">
    <property type="entry name" value="SUBTILASE"/>
    <property type="match status" value="1"/>
</dbReference>
<dbReference type="PROSITE" id="PS00136">
    <property type="entry name" value="SUBTILASE_ASP"/>
    <property type="match status" value="1"/>
</dbReference>
<dbReference type="InterPro" id="IPR015500">
    <property type="entry name" value="Peptidase_S8_subtilisin-rel"/>
</dbReference>
<dbReference type="InterPro" id="IPR054470">
    <property type="entry name" value="FIMAH_dom"/>
</dbReference>
<sequence>MYVRKKVIQSLLGKMLAIIMIVMLGSTPVLAQTNEPQVENVNTDVKKIIEQSKEKMLLEEKEAAKEQGLYDEEGNQLNYQPSDQVRVIVELEKPSTKSLTAKKNRLKQIQDQVIGQINKKKKANKTEIRHQFYISNFGFSLETAFKNIKEIKKIENVKNVKVAKTYKHALTKSKELVKAVQTWKKYDLKGQGMLVAVVDSGIDVQHKDFELSKEAKEQAKWTKNTIQGELAKTAVDDKWYSYKVPSGYDWADQDTNVKPNGDPHGMHVAGIVGANGDKNGVRGVAPDVQLLAEKVFSDSGAVAYEDDVVAGINHAIQMRADVINLSLGGDAGYVNENAPIQQATKKATQGGILVVAAGGNASYSTETSSLPRTYKPFAENPDIGTVGDPGVSPYALQVASSENDAVKMQTLELEDETLVPYQVQPNTKLFEDVLEKDKTYPLVNVGEGLDEDYQGKDVKGKIAVVSLSQKYGSYTPFQYSAEDHGAFGVIVIPAPEMADYPKLRFNPNTIPAVTVSKQIGHSIVERLQDGKSVKAQLNFKGTWVSNPNKGEMSGFSAWGLPTNLSFKPEITAPGGKIYSTVPDNKYKVMSGTSMAAPHVAGGGALVLQSFYNKGYEHNAATIAKAKTALMNTSKIIYRPGTKGQLPYSPRKQGAGLMQINKAVQTPILITHKDADNPMKSASVALKEIKDKTISFTLTPEILDRKSIHPFDKYRVYVDVMTDATEEKSFDTNGDGENDKTYNYLSMKSKKVKDAKVTINGKKVSEKKGYNFKVKKDEELHVEINLPGSLSENRFVEGFVRFVPKGKTAKESPPINVPYTGFYGDWDKPNNLDPSPVSGDPFLGHTVLWDALNKLPLGYNRATGNFDPEHIAVSPRSIVKGVYPSFTALRNLKELQLSIEDNNGKQVDFISNYSEFTGEPWKFRKNVMTFGNFFYKYEMVNWNSTDADNKTLSDGDYSYVLTSQLAFEGAEPQKENIPIKVDSIAPSISNIKVTPKNDKYQISWDAKDKGSGYNGAILWVNGHYYSTEPNETSNIVSEKPESIVVTAIDYAHNVGFHVWGGDSEVDAEVMIDYKRISGDKVNKQNPANITAFGSKRMDWIISIKNSDRKVIKQFEIDNEHTVRKKWWPAEDVPNGDYYVTIYVEDEAGINTTTDPYKITVKHNGETNAANMLALVREYKEAGEFANDRAVRALTMHLTAVNTYEEKGLGGKVVKHIKGFKLLLDHQKENELISAEAYNMLKAGANALIEKWQ</sequence>
<dbReference type="InterPro" id="IPR022398">
    <property type="entry name" value="Peptidase_S8_His-AS"/>
</dbReference>
<dbReference type="GO" id="GO:0006508">
    <property type="term" value="P:proteolysis"/>
    <property type="evidence" value="ECO:0007669"/>
    <property type="project" value="UniProtKB-KW"/>
</dbReference>
<dbReference type="PROSITE" id="PS00138">
    <property type="entry name" value="SUBTILASE_SER"/>
    <property type="match status" value="1"/>
</dbReference>